<evidence type="ECO:0000313" key="1">
    <source>
        <dbReference type="EMBL" id="GBG63883.1"/>
    </source>
</evidence>
<accession>A0A388K1P5</accession>
<dbReference type="Gramene" id="GBG63883">
    <property type="protein sequence ID" value="GBG63883"/>
    <property type="gene ID" value="CBR_g39664"/>
</dbReference>
<name>A0A388K1P5_CHABU</name>
<proteinExistence type="predicted"/>
<keyword evidence="2" id="KW-1185">Reference proteome</keyword>
<reference evidence="1 2" key="1">
    <citation type="journal article" date="2018" name="Cell">
        <title>The Chara Genome: Secondary Complexity and Implications for Plant Terrestrialization.</title>
        <authorList>
            <person name="Nishiyama T."/>
            <person name="Sakayama H."/>
            <person name="Vries J.D."/>
            <person name="Buschmann H."/>
            <person name="Saint-Marcoux D."/>
            <person name="Ullrich K.K."/>
            <person name="Haas F.B."/>
            <person name="Vanderstraeten L."/>
            <person name="Becker D."/>
            <person name="Lang D."/>
            <person name="Vosolsobe S."/>
            <person name="Rombauts S."/>
            <person name="Wilhelmsson P.K.I."/>
            <person name="Janitza P."/>
            <person name="Kern R."/>
            <person name="Heyl A."/>
            <person name="Rumpler F."/>
            <person name="Villalobos L.I.A.C."/>
            <person name="Clay J.M."/>
            <person name="Skokan R."/>
            <person name="Toyoda A."/>
            <person name="Suzuki Y."/>
            <person name="Kagoshima H."/>
            <person name="Schijlen E."/>
            <person name="Tajeshwar N."/>
            <person name="Catarino B."/>
            <person name="Hetherington A.J."/>
            <person name="Saltykova A."/>
            <person name="Bonnot C."/>
            <person name="Breuninger H."/>
            <person name="Symeonidi A."/>
            <person name="Radhakrishnan G.V."/>
            <person name="Van Nieuwerburgh F."/>
            <person name="Deforce D."/>
            <person name="Chang C."/>
            <person name="Karol K.G."/>
            <person name="Hedrich R."/>
            <person name="Ulvskov P."/>
            <person name="Glockner G."/>
            <person name="Delwiche C.F."/>
            <person name="Petrasek J."/>
            <person name="Van de Peer Y."/>
            <person name="Friml J."/>
            <person name="Beilby M."/>
            <person name="Dolan L."/>
            <person name="Kohara Y."/>
            <person name="Sugano S."/>
            <person name="Fujiyama A."/>
            <person name="Delaux P.-M."/>
            <person name="Quint M."/>
            <person name="TheiBen G."/>
            <person name="Hagemann M."/>
            <person name="Harholt J."/>
            <person name="Dunand C."/>
            <person name="Zachgo S."/>
            <person name="Langdale J."/>
            <person name="Maumus F."/>
            <person name="Straeten D.V.D."/>
            <person name="Gould S.B."/>
            <person name="Rensing S.A."/>
        </authorList>
    </citation>
    <scope>NUCLEOTIDE SEQUENCE [LARGE SCALE GENOMIC DNA]</scope>
    <source>
        <strain evidence="1 2">S276</strain>
    </source>
</reference>
<dbReference type="Proteomes" id="UP000265515">
    <property type="component" value="Unassembled WGS sequence"/>
</dbReference>
<gene>
    <name evidence="1" type="ORF">CBR_g39664</name>
</gene>
<evidence type="ECO:0000313" key="2">
    <source>
        <dbReference type="Proteomes" id="UP000265515"/>
    </source>
</evidence>
<sequence length="152" mass="16050">MIIAEMTESEVTAFDSSLSPSASASASSSCARPAVPGNTVGKIRKHVREFLDQHFVRASTLQGGGGGGMDRLNQDDGCLGMLLDLSVIGDVCVFDSIRLIFGVIAMEVVCVGGGLHCQQNTCVRISPFSSVLQRDCIHRDQGNGFKGRLGGF</sequence>
<comment type="caution">
    <text evidence="1">The sequence shown here is derived from an EMBL/GenBank/DDBJ whole genome shotgun (WGS) entry which is preliminary data.</text>
</comment>
<dbReference type="EMBL" id="BFEA01000043">
    <property type="protein sequence ID" value="GBG63883.1"/>
    <property type="molecule type" value="Genomic_DNA"/>
</dbReference>
<protein>
    <submittedName>
        <fullName evidence="1">Uncharacterized protein</fullName>
    </submittedName>
</protein>
<dbReference type="AlphaFoldDB" id="A0A388K1P5"/>
<organism evidence="1 2">
    <name type="scientific">Chara braunii</name>
    <name type="common">Braun's stonewort</name>
    <dbReference type="NCBI Taxonomy" id="69332"/>
    <lineage>
        <taxon>Eukaryota</taxon>
        <taxon>Viridiplantae</taxon>
        <taxon>Streptophyta</taxon>
        <taxon>Charophyceae</taxon>
        <taxon>Charales</taxon>
        <taxon>Characeae</taxon>
        <taxon>Chara</taxon>
    </lineage>
</organism>